<keyword evidence="2" id="KW-0812">Transmembrane</keyword>
<feature type="transmembrane region" description="Helical" evidence="2">
    <location>
        <begin position="479"/>
        <end position="504"/>
    </location>
</feature>
<feature type="transmembrane region" description="Helical" evidence="2">
    <location>
        <begin position="240"/>
        <end position="262"/>
    </location>
</feature>
<feature type="transmembrane region" description="Helical" evidence="2">
    <location>
        <begin position="393"/>
        <end position="420"/>
    </location>
</feature>
<protein>
    <recommendedName>
        <fullName evidence="4">ABC transporter permease</fullName>
    </recommendedName>
</protein>
<evidence type="ECO:0000256" key="1">
    <source>
        <dbReference type="SAM" id="MobiDB-lite"/>
    </source>
</evidence>
<keyword evidence="2" id="KW-1133">Transmembrane helix</keyword>
<organism evidence="3">
    <name type="scientific">Archaeoglobus fulgidus</name>
    <dbReference type="NCBI Taxonomy" id="2234"/>
    <lineage>
        <taxon>Archaea</taxon>
        <taxon>Methanobacteriati</taxon>
        <taxon>Methanobacteriota</taxon>
        <taxon>Archaeoglobi</taxon>
        <taxon>Archaeoglobales</taxon>
        <taxon>Archaeoglobaceae</taxon>
        <taxon>Archaeoglobus</taxon>
    </lineage>
</organism>
<keyword evidence="2" id="KW-0472">Membrane</keyword>
<feature type="transmembrane region" description="Helical" evidence="2">
    <location>
        <begin position="454"/>
        <end position="473"/>
    </location>
</feature>
<gene>
    <name evidence="3" type="ORF">ENW66_03365</name>
</gene>
<reference evidence="3" key="1">
    <citation type="journal article" date="2020" name="mSystems">
        <title>Genome- and Community-Level Interaction Insights into Carbon Utilization and Element Cycling Functions of Hydrothermarchaeota in Hydrothermal Sediment.</title>
        <authorList>
            <person name="Zhou Z."/>
            <person name="Liu Y."/>
            <person name="Xu W."/>
            <person name="Pan J."/>
            <person name="Luo Z.H."/>
            <person name="Li M."/>
        </authorList>
    </citation>
    <scope>NUCLEOTIDE SEQUENCE [LARGE SCALE GENOMIC DNA]</scope>
    <source>
        <strain evidence="3">SpSt-87</strain>
    </source>
</reference>
<dbReference type="EMBL" id="DTLB01000017">
    <property type="protein sequence ID" value="HFW31977.1"/>
    <property type="molecule type" value="Genomic_DNA"/>
</dbReference>
<comment type="caution">
    <text evidence="3">The sequence shown here is derived from an EMBL/GenBank/DDBJ whole genome shotgun (WGS) entry which is preliminary data.</text>
</comment>
<feature type="transmembrane region" description="Helical" evidence="2">
    <location>
        <begin position="511"/>
        <end position="530"/>
    </location>
</feature>
<feature type="transmembrane region" description="Helical" evidence="2">
    <location>
        <begin position="268"/>
        <end position="288"/>
    </location>
</feature>
<accession>A0A7C3MA42</accession>
<proteinExistence type="predicted"/>
<feature type="compositionally biased region" description="Basic and acidic residues" evidence="1">
    <location>
        <begin position="127"/>
        <end position="142"/>
    </location>
</feature>
<evidence type="ECO:0000313" key="3">
    <source>
        <dbReference type="EMBL" id="HFW31977.1"/>
    </source>
</evidence>
<sequence length="531" mass="58827">MLKVAKFEIRKSGKRYGGVSLLLIVFAVAISVSMSYASILTGIDSDRGIYSANIEVNLETFTTSSNPDLVVLDGKIFVEQSDKSLAAADELLKYLKEEHRKRIESEFGEMAHPVRVSILYLEPSKITTEEKEKPPGTDEKVSETVSTSDSALETTTAAITITTGTTTAAAEENLTQEQENTYIPPEDIKPPSLVDRMVLAFLFVIPSYFAVQVFSSSLTEDKILRRLEVLLSATGRSDLIFGKMFPYFLLSLLSALAVSIYLNSILAFLFVIPVVILMFSAQTFVVMISRSYREATFLLLVVSLLITIYAFIPAVFSTAIPLSKISPITLLLAYIHGEELAVADLALSFVHYFIMAFMLLYFSMKALNPDISYGREIFHKLVEISRLSIRSDYAAFIFAFLSISFAFMAELFAILAVFILPRQMMIPAMLISIAVVEEFIKGIIIFSSPTLSRAVFTALGFFLGEKILILFNLLQEYSIAFLGQFLVLPLILHIVTALSIALMAKKGYRKALGLAIALHAAYDYAVVMLLA</sequence>
<evidence type="ECO:0000256" key="2">
    <source>
        <dbReference type="SAM" id="Phobius"/>
    </source>
</evidence>
<feature type="region of interest" description="Disordered" evidence="1">
    <location>
        <begin position="127"/>
        <end position="148"/>
    </location>
</feature>
<feature type="transmembrane region" description="Helical" evidence="2">
    <location>
        <begin position="340"/>
        <end position="362"/>
    </location>
</feature>
<feature type="transmembrane region" description="Helical" evidence="2">
    <location>
        <begin position="295"/>
        <end position="320"/>
    </location>
</feature>
<feature type="transmembrane region" description="Helical" evidence="2">
    <location>
        <begin position="426"/>
        <end position="447"/>
    </location>
</feature>
<name>A0A7C3MA42_ARCFL</name>
<evidence type="ECO:0008006" key="4">
    <source>
        <dbReference type="Google" id="ProtNLM"/>
    </source>
</evidence>
<dbReference type="AlphaFoldDB" id="A0A7C3MA42"/>
<feature type="transmembrane region" description="Helical" evidence="2">
    <location>
        <begin position="197"/>
        <end position="219"/>
    </location>
</feature>